<evidence type="ECO:0000259" key="5">
    <source>
        <dbReference type="SMART" id="SM00220"/>
    </source>
</evidence>
<dbReference type="Proteomes" id="UP000320888">
    <property type="component" value="Unassembled WGS sequence"/>
</dbReference>
<dbReference type="PANTHER" id="PTHR43289">
    <property type="entry name" value="MITOGEN-ACTIVATED PROTEIN KINASE KINASE KINASE 20-RELATED"/>
    <property type="match status" value="1"/>
</dbReference>
<evidence type="ECO:0000256" key="3">
    <source>
        <dbReference type="ARBA" id="ARBA00022777"/>
    </source>
</evidence>
<dbReference type="PANTHER" id="PTHR43289:SF34">
    <property type="entry name" value="SERINE_THREONINE-PROTEIN KINASE YBDM-RELATED"/>
    <property type="match status" value="1"/>
</dbReference>
<evidence type="ECO:0000256" key="4">
    <source>
        <dbReference type="ARBA" id="ARBA00022840"/>
    </source>
</evidence>
<dbReference type="EMBL" id="VKLS01000065">
    <property type="protein sequence ID" value="TSB42683.1"/>
    <property type="molecule type" value="Genomic_DNA"/>
</dbReference>
<keyword evidence="7" id="KW-1185">Reference proteome</keyword>
<dbReference type="InterPro" id="IPR011009">
    <property type="entry name" value="Kinase-like_dom_sf"/>
</dbReference>
<dbReference type="Gene3D" id="1.10.510.10">
    <property type="entry name" value="Transferase(Phosphotransferase) domain 1"/>
    <property type="match status" value="1"/>
</dbReference>
<comment type="caution">
    <text evidence="6">The sequence shown here is derived from an EMBL/GenBank/DDBJ whole genome shotgun (WGS) entry which is preliminary data.</text>
</comment>
<keyword evidence="2" id="KW-0547">Nucleotide-binding</keyword>
<keyword evidence="6" id="KW-0723">Serine/threonine-protein kinase</keyword>
<dbReference type="GO" id="GO:0004674">
    <property type="term" value="F:protein serine/threonine kinase activity"/>
    <property type="evidence" value="ECO:0007669"/>
    <property type="project" value="UniProtKB-KW"/>
</dbReference>
<evidence type="ECO:0000313" key="6">
    <source>
        <dbReference type="EMBL" id="TSB42683.1"/>
    </source>
</evidence>
<keyword evidence="3 6" id="KW-0418">Kinase</keyword>
<dbReference type="SMART" id="SM00220">
    <property type="entry name" value="S_TKc"/>
    <property type="match status" value="1"/>
</dbReference>
<keyword evidence="1" id="KW-0808">Transferase</keyword>
<evidence type="ECO:0000313" key="7">
    <source>
        <dbReference type="Proteomes" id="UP000320888"/>
    </source>
</evidence>
<protein>
    <submittedName>
        <fullName evidence="6">Serine/threonine protein kinase</fullName>
    </submittedName>
</protein>
<dbReference type="GO" id="GO:0005524">
    <property type="term" value="F:ATP binding"/>
    <property type="evidence" value="ECO:0007669"/>
    <property type="project" value="UniProtKB-KW"/>
</dbReference>
<gene>
    <name evidence="6" type="ORF">FNZ23_08545</name>
</gene>
<keyword evidence="4" id="KW-0067">ATP-binding</keyword>
<dbReference type="OrthoDB" id="4329527at2"/>
<proteinExistence type="predicted"/>
<dbReference type="AlphaFoldDB" id="A0A553ZMP4"/>
<evidence type="ECO:0000256" key="2">
    <source>
        <dbReference type="ARBA" id="ARBA00022741"/>
    </source>
</evidence>
<name>A0A553ZMP4_9ACTN</name>
<reference evidence="6 7" key="1">
    <citation type="submission" date="2019-07" db="EMBL/GenBank/DDBJ databases">
        <title>Draft genome for Streptomyces benahoarensis MZ03-48.</title>
        <authorList>
            <person name="Gonzalez-Pimentel J.L."/>
        </authorList>
    </citation>
    <scope>NUCLEOTIDE SEQUENCE [LARGE SCALE GENOMIC DNA]</scope>
    <source>
        <strain evidence="6 7">MZ03-48</strain>
    </source>
</reference>
<dbReference type="SUPFAM" id="SSF56112">
    <property type="entry name" value="Protein kinase-like (PK-like)"/>
    <property type="match status" value="1"/>
</dbReference>
<dbReference type="InterPro" id="IPR000719">
    <property type="entry name" value="Prot_kinase_dom"/>
</dbReference>
<feature type="domain" description="Protein kinase" evidence="5">
    <location>
        <begin position="34"/>
        <end position="248"/>
    </location>
</feature>
<evidence type="ECO:0000256" key="1">
    <source>
        <dbReference type="ARBA" id="ARBA00022679"/>
    </source>
</evidence>
<organism evidence="6 7">
    <name type="scientific">Streptomyces benahoarensis</name>
    <dbReference type="NCBI Taxonomy" id="2595054"/>
    <lineage>
        <taxon>Bacteria</taxon>
        <taxon>Bacillati</taxon>
        <taxon>Actinomycetota</taxon>
        <taxon>Actinomycetes</taxon>
        <taxon>Kitasatosporales</taxon>
        <taxon>Streptomycetaceae</taxon>
        <taxon>Streptomyces</taxon>
    </lineage>
</organism>
<sequence length="289" mass="29365">MEGLRQDDPPRIGEFLTLARLDPAARRDVPERRYLARSADGSRTVLISLPLQGADPGRWAAEAQWAAKLAQPGLWPVAQVGGSAAFPWLASPYRPALPLPEAIDAHGGPLPEEAVRTLGAALAESLASAHVLGVVHGGLCPASVLLTAYGPLVSCFGAVRAAAPDGMPRTGLPGIDAGCLAPESGTGGPVQAPSDVYALGAVLAYAATGHTVPERAEIPAGLRAPITACLSRDPAARPEPAQVLAQLAPGAAWGTQHAGAEPVSLPGRVVAALSLQAAAVLAAELPEVR</sequence>
<dbReference type="RefSeq" id="WP_143940349.1">
    <property type="nucleotide sequence ID" value="NZ_VKLS01000065.1"/>
</dbReference>
<accession>A0A553ZMP4</accession>